<evidence type="ECO:0000313" key="2">
    <source>
        <dbReference type="EMBL" id="AHH45295.1"/>
    </source>
</evidence>
<feature type="chain" id="PRO_5004874616" evidence="1">
    <location>
        <begin position="21"/>
        <end position="181"/>
    </location>
</feature>
<evidence type="ECO:0000256" key="1">
    <source>
        <dbReference type="SAM" id="SignalP"/>
    </source>
</evidence>
<feature type="signal peptide" evidence="1">
    <location>
        <begin position="1"/>
        <end position="20"/>
    </location>
</feature>
<organism evidence="2 3">
    <name type="scientific">Mesomycoplasma bovoculi M165/69</name>
    <dbReference type="NCBI Taxonomy" id="743966"/>
    <lineage>
        <taxon>Bacteria</taxon>
        <taxon>Bacillati</taxon>
        <taxon>Mycoplasmatota</taxon>
        <taxon>Mycoplasmoidales</taxon>
        <taxon>Metamycoplasmataceae</taxon>
        <taxon>Mesomycoplasma</taxon>
    </lineage>
</organism>
<dbReference type="PROSITE" id="PS51257">
    <property type="entry name" value="PROKAR_LIPOPROTEIN"/>
    <property type="match status" value="1"/>
</dbReference>
<proteinExistence type="predicted"/>
<dbReference type="EMBL" id="CP007154">
    <property type="protein sequence ID" value="AHH45295.1"/>
    <property type="molecule type" value="Genomic_DNA"/>
</dbReference>
<gene>
    <name evidence="2" type="ORF">MYB_01430</name>
</gene>
<sequence length="181" mass="20776">MKVTLKPLLFLLASSTIAFVSCGPNLIFDNGKNSSNASGNIFTDVINQSHNDYALRLTHKGKKMSYEQFKNKFKQFYEEKKNQNNRDFPNACDQGVLSKCLNENAINHFVILQFINDKTLEFISKTGLPIPWENPSNTYFDWILNWNDEQKTLSGRLEFGHYHSAAKHAAGDQEFSIKFDK</sequence>
<dbReference type="RefSeq" id="WP_144084176.1">
    <property type="nucleotide sequence ID" value="NZ_CP007154.1"/>
</dbReference>
<keyword evidence="1" id="KW-0732">Signal</keyword>
<reference evidence="2 3" key="1">
    <citation type="journal article" date="2014" name="Genome Announc.">
        <title>Complete Genome Sequence of Mycoplasma bovoculi Strain M165/69T (ATCC 29104).</title>
        <authorList>
            <person name="Calcutt M.J."/>
            <person name="Foecking M.F."/>
        </authorList>
    </citation>
    <scope>NUCLEOTIDE SEQUENCE [LARGE SCALE GENOMIC DNA]</scope>
    <source>
        <strain evidence="2">M165/69</strain>
    </source>
</reference>
<keyword evidence="3" id="KW-1185">Reference proteome</keyword>
<dbReference type="STRING" id="743966.MYB_01430"/>
<dbReference type="eggNOG" id="ENOG5030MXM">
    <property type="taxonomic scope" value="Bacteria"/>
</dbReference>
<name>W5UU00_9BACT</name>
<evidence type="ECO:0000313" key="3">
    <source>
        <dbReference type="Proteomes" id="UP000019229"/>
    </source>
</evidence>
<dbReference type="HOGENOM" id="CLU_127623_0_0_14"/>
<dbReference type="KEGG" id="mbc:MYB_01430"/>
<dbReference type="Proteomes" id="UP000019229">
    <property type="component" value="Chromosome"/>
</dbReference>
<keyword evidence="2" id="KW-0449">Lipoprotein</keyword>
<dbReference type="PATRIC" id="fig|743966.3.peg.287"/>
<dbReference type="AlphaFoldDB" id="W5UU00"/>
<accession>W5UU00</accession>
<protein>
    <submittedName>
        <fullName evidence="2">Putative lipoprotein</fullName>
    </submittedName>
</protein>